<name>A0ABD3MRL4_9STRA</name>
<keyword evidence="2" id="KW-0808">Transferase</keyword>
<dbReference type="PROSITE" id="PS00107">
    <property type="entry name" value="PROTEIN_KINASE_ATP"/>
    <property type="match status" value="1"/>
</dbReference>
<gene>
    <name evidence="9" type="ORF">ACHAWU_003089</name>
</gene>
<evidence type="ECO:0000256" key="2">
    <source>
        <dbReference type="ARBA" id="ARBA00022679"/>
    </source>
</evidence>
<evidence type="ECO:0000256" key="4">
    <source>
        <dbReference type="ARBA" id="ARBA00022777"/>
    </source>
</evidence>
<evidence type="ECO:0000313" key="10">
    <source>
        <dbReference type="Proteomes" id="UP001530293"/>
    </source>
</evidence>
<dbReference type="EMBL" id="JALLBG020000095">
    <property type="protein sequence ID" value="KAL3765548.1"/>
    <property type="molecule type" value="Genomic_DNA"/>
</dbReference>
<dbReference type="InterPro" id="IPR000719">
    <property type="entry name" value="Prot_kinase_dom"/>
</dbReference>
<evidence type="ECO:0000256" key="3">
    <source>
        <dbReference type="ARBA" id="ARBA00022741"/>
    </source>
</evidence>
<keyword evidence="5 6" id="KW-0067">ATP-binding</keyword>
<feature type="compositionally biased region" description="Basic and acidic residues" evidence="7">
    <location>
        <begin position="940"/>
        <end position="955"/>
    </location>
</feature>
<dbReference type="PROSITE" id="PS50011">
    <property type="entry name" value="PROTEIN_KINASE_DOM"/>
    <property type="match status" value="1"/>
</dbReference>
<dbReference type="Pfam" id="PF00069">
    <property type="entry name" value="Pkinase"/>
    <property type="match status" value="1"/>
</dbReference>
<feature type="domain" description="Protein kinase" evidence="8">
    <location>
        <begin position="1014"/>
        <end position="1272"/>
    </location>
</feature>
<feature type="compositionally biased region" description="Low complexity" evidence="7">
    <location>
        <begin position="209"/>
        <end position="219"/>
    </location>
</feature>
<feature type="compositionally biased region" description="Basic residues" evidence="7">
    <location>
        <begin position="1373"/>
        <end position="1386"/>
    </location>
</feature>
<feature type="compositionally biased region" description="Polar residues" evidence="7">
    <location>
        <begin position="958"/>
        <end position="967"/>
    </location>
</feature>
<dbReference type="Gene3D" id="2.30.42.10">
    <property type="match status" value="1"/>
</dbReference>
<feature type="region of interest" description="Disordered" evidence="7">
    <location>
        <begin position="1350"/>
        <end position="1386"/>
    </location>
</feature>
<dbReference type="SUPFAM" id="SSF50156">
    <property type="entry name" value="PDZ domain-like"/>
    <property type="match status" value="1"/>
</dbReference>
<feature type="region of interest" description="Disordered" evidence="7">
    <location>
        <begin position="906"/>
        <end position="974"/>
    </location>
</feature>
<organism evidence="9 10">
    <name type="scientific">Discostella pseudostelligera</name>
    <dbReference type="NCBI Taxonomy" id="259834"/>
    <lineage>
        <taxon>Eukaryota</taxon>
        <taxon>Sar</taxon>
        <taxon>Stramenopiles</taxon>
        <taxon>Ochrophyta</taxon>
        <taxon>Bacillariophyta</taxon>
        <taxon>Coscinodiscophyceae</taxon>
        <taxon>Thalassiosirophycidae</taxon>
        <taxon>Stephanodiscales</taxon>
        <taxon>Stephanodiscaceae</taxon>
        <taxon>Discostella</taxon>
    </lineage>
</organism>
<feature type="compositionally biased region" description="Gly residues" evidence="7">
    <location>
        <begin position="499"/>
        <end position="512"/>
    </location>
</feature>
<dbReference type="Gene3D" id="1.10.510.10">
    <property type="entry name" value="Transferase(Phosphotransferase) domain 1"/>
    <property type="match status" value="1"/>
</dbReference>
<feature type="compositionally biased region" description="Low complexity" evidence="7">
    <location>
        <begin position="915"/>
        <end position="933"/>
    </location>
</feature>
<evidence type="ECO:0000256" key="6">
    <source>
        <dbReference type="PROSITE-ProRule" id="PRU10141"/>
    </source>
</evidence>
<evidence type="ECO:0000256" key="1">
    <source>
        <dbReference type="ARBA" id="ARBA00022527"/>
    </source>
</evidence>
<dbReference type="InterPro" id="IPR036034">
    <property type="entry name" value="PDZ_sf"/>
</dbReference>
<reference evidence="9 10" key="1">
    <citation type="submission" date="2024-10" db="EMBL/GenBank/DDBJ databases">
        <title>Updated reference genomes for cyclostephanoid diatoms.</title>
        <authorList>
            <person name="Roberts W.R."/>
            <person name="Alverson A.J."/>
        </authorList>
    </citation>
    <scope>NUCLEOTIDE SEQUENCE [LARGE SCALE GENOMIC DNA]</scope>
    <source>
        <strain evidence="9 10">AJA232-27</strain>
    </source>
</reference>
<keyword evidence="10" id="KW-1185">Reference proteome</keyword>
<feature type="region of interest" description="Disordered" evidence="7">
    <location>
        <begin position="589"/>
        <end position="610"/>
    </location>
</feature>
<dbReference type="InterPro" id="IPR050205">
    <property type="entry name" value="CDPK_Ser/Thr_kinases"/>
</dbReference>
<dbReference type="SUPFAM" id="SSF56112">
    <property type="entry name" value="Protein kinase-like (PK-like)"/>
    <property type="match status" value="1"/>
</dbReference>
<feature type="compositionally biased region" description="Gly residues" evidence="7">
    <location>
        <begin position="448"/>
        <end position="459"/>
    </location>
</feature>
<protein>
    <recommendedName>
        <fullName evidence="8">Protein kinase domain-containing protein</fullName>
    </recommendedName>
</protein>
<proteinExistence type="predicted"/>
<feature type="region of interest" description="Disordered" evidence="7">
    <location>
        <begin position="780"/>
        <end position="847"/>
    </location>
</feature>
<feature type="region of interest" description="Disordered" evidence="7">
    <location>
        <begin position="264"/>
        <end position="296"/>
    </location>
</feature>
<dbReference type="InterPro" id="IPR017441">
    <property type="entry name" value="Protein_kinase_ATP_BS"/>
</dbReference>
<feature type="region of interest" description="Disordered" evidence="7">
    <location>
        <begin position="492"/>
        <end position="514"/>
    </location>
</feature>
<feature type="region of interest" description="Disordered" evidence="7">
    <location>
        <begin position="442"/>
        <end position="463"/>
    </location>
</feature>
<dbReference type="PANTHER" id="PTHR24349">
    <property type="entry name" value="SERINE/THREONINE-PROTEIN KINASE"/>
    <property type="match status" value="1"/>
</dbReference>
<feature type="region of interest" description="Disordered" evidence="7">
    <location>
        <begin position="1"/>
        <end position="33"/>
    </location>
</feature>
<evidence type="ECO:0000256" key="7">
    <source>
        <dbReference type="SAM" id="MobiDB-lite"/>
    </source>
</evidence>
<feature type="compositionally biased region" description="Low complexity" evidence="7">
    <location>
        <begin position="265"/>
        <end position="279"/>
    </location>
</feature>
<evidence type="ECO:0000256" key="5">
    <source>
        <dbReference type="ARBA" id="ARBA00022840"/>
    </source>
</evidence>
<sequence>MTPPTDDSGSVGSTGSNSSSSSSNTIDPPASVSSSSAMASAMASLMVSFVSSSASSSAEQIIIDSFLARINGGSGSGGGGIPNTSNDDDIGDVSTTFNHRKNINSDAHHVDFVTPPSTLAAVTAAAAAAAAEPIKLPQLISATVPKQRDQPAGLTLISKNGVIISAISPSSPFHIDNANKNIDNVGGDVGGGKIVENGRTTTDNNEQHINSTSNNNSNNTIIQSTSHLQVNDEILLINSHRVKNPQRAVQLIKGTRSGQLTIVASRQHSTSSISSSSSGSGEGGGMKRRRGGGGLRQMQGMSYILARVDTNPFVIRSDLHDETEAVVSAAAAAAAAAVGEKKPLLSHSSSSLSPPPPPPVDPFTCKKYGDTIYGLQFSSISSPPTGTTTTSSNKLPSLTRISYKSNSTGPFANTDLKLGDVVLSIDGNAVCSVSDAERLLNGTTDSSGFGGGGINGNSSGGSSTTTRVVVLLVYSLWDLRKRVLENALRLDRSSSSGNENGGTGDDGGGGGESQQLWQASYSYELPTKNEGEEQKEYILLRIQNTTVTFQLDFDIDGNCSCRDHYQSLLSLDSMEEQQRQSREIQNAMMKRSEPKIDGGDTDSITSDGNHSTYSRDDALAALELLYQIHVVPVIGALNCHTWRQLRLLAEAVAAAAAPSPSTCTTLVRQMDEDGGNNEEGTLNRRVEGISPAIPTASVAIVPFLTADDTIDSVDERRPIERQGRHQQQSSSPPRGIQPRQKKENLDLQSDNQVGIMTVAKPQNEQWMTFVRNQSFSDSIHHASGLTNGEGRPSRRHSVESYSGKIPDASSRPRNIRRQIVDDSSSGQRMISRPTVEEEVKVDNSPELNPNRIEYTSFPVIEITKKPINTPHNQQRPPAKMRIQRKPSIVPEFNLHHTSFRTALSALSDSEDDSSGSDTTTTDSDASNSSTDSGSSEDDERSGHLEYPQARREQHRQTSRSPNTSQLIVYSPEDNVEESNKVVPSAATALHFTTNVPQLKRRLKMRNGEIRKYYKVLHHVVGTGSFGTVRTCVHRSTHQRYVVKSISINGNNMKNATLLQDEIALVQRVHHRNVVSVRDVIQDRQFIHIVMDKCHGGDLFDKIVNGGVRLSEERACEILSELLDAVAYLHERNIVHRDLKAEHIMLSSKDINSPIKIIDFGLATIHGPNDPPLTALAGSAFTIAPEVINRSYGKSCDLWSVGVIAYFLLTSCMPFNAKSDEEIFAKILGGKYTYPQWARWGLSEKAKDFVGRLLVVDPRRRINAKQALGDILFRKNSMGSSPRFAARTNLNEFVLVHPTPMQTASLPPMRSRQQMMISPKPAMSPLQSSSRPLVSPVLIQNAAALMRSGQYMPSYPGERRSSRQQMMSSSRGHTERHRQRVYASPRK</sequence>
<dbReference type="FunFam" id="1.10.510.10:FF:000571">
    <property type="entry name" value="Maternal embryonic leucine zipper kinase"/>
    <property type="match status" value="1"/>
</dbReference>
<dbReference type="CDD" id="cd05117">
    <property type="entry name" value="STKc_CAMK"/>
    <property type="match status" value="1"/>
</dbReference>
<dbReference type="InterPro" id="IPR011009">
    <property type="entry name" value="Kinase-like_dom_sf"/>
</dbReference>
<dbReference type="Proteomes" id="UP001530293">
    <property type="component" value="Unassembled WGS sequence"/>
</dbReference>
<dbReference type="GO" id="GO:0004674">
    <property type="term" value="F:protein serine/threonine kinase activity"/>
    <property type="evidence" value="ECO:0007669"/>
    <property type="project" value="UniProtKB-KW"/>
</dbReference>
<feature type="region of interest" description="Disordered" evidence="7">
    <location>
        <begin position="719"/>
        <end position="751"/>
    </location>
</feature>
<feature type="compositionally biased region" description="Low complexity" evidence="7">
    <location>
        <begin position="8"/>
        <end position="33"/>
    </location>
</feature>
<accession>A0ABD3MRL4</accession>
<keyword evidence="4" id="KW-0418">Kinase</keyword>
<feature type="region of interest" description="Disordered" evidence="7">
    <location>
        <begin position="200"/>
        <end position="219"/>
    </location>
</feature>
<evidence type="ECO:0000259" key="8">
    <source>
        <dbReference type="PROSITE" id="PS50011"/>
    </source>
</evidence>
<evidence type="ECO:0000313" key="9">
    <source>
        <dbReference type="EMBL" id="KAL3765548.1"/>
    </source>
</evidence>
<feature type="binding site" evidence="6">
    <location>
        <position position="1043"/>
    </location>
    <ligand>
        <name>ATP</name>
        <dbReference type="ChEBI" id="CHEBI:30616"/>
    </ligand>
</feature>
<comment type="caution">
    <text evidence="9">The sequence shown here is derived from an EMBL/GenBank/DDBJ whole genome shotgun (WGS) entry which is preliminary data.</text>
</comment>
<keyword evidence="3 6" id="KW-0547">Nucleotide-binding</keyword>
<feature type="compositionally biased region" description="Basic and acidic residues" evidence="7">
    <location>
        <begin position="834"/>
        <end position="843"/>
    </location>
</feature>
<keyword evidence="1" id="KW-0723">Serine/threonine-protein kinase</keyword>
<dbReference type="GO" id="GO:0005524">
    <property type="term" value="F:ATP binding"/>
    <property type="evidence" value="ECO:0007669"/>
    <property type="project" value="UniProtKB-UniRule"/>
</dbReference>